<dbReference type="PANTHER" id="PTHR37031">
    <property type="entry name" value="METALLOPHOSPHATASE BINDING DOMAIN PROTEIN"/>
    <property type="match status" value="1"/>
</dbReference>
<organism evidence="1 2">
    <name type="scientific">Pegethrix bostrychoides GSE-TBD4-15B</name>
    <dbReference type="NCBI Taxonomy" id="2839662"/>
    <lineage>
        <taxon>Bacteria</taxon>
        <taxon>Bacillati</taxon>
        <taxon>Cyanobacteriota</taxon>
        <taxon>Cyanophyceae</taxon>
        <taxon>Oculatellales</taxon>
        <taxon>Oculatellaceae</taxon>
        <taxon>Pegethrix</taxon>
    </lineage>
</organism>
<dbReference type="InterPro" id="IPR038607">
    <property type="entry name" value="PhoD-like_sf"/>
</dbReference>
<dbReference type="AlphaFoldDB" id="A0A951PFS3"/>
<comment type="caution">
    <text evidence="1">The sequence shown here is derived from an EMBL/GenBank/DDBJ whole genome shotgun (WGS) entry which is preliminary data.</text>
</comment>
<proteinExistence type="predicted"/>
<gene>
    <name evidence="1" type="ORF">KME07_24570</name>
</gene>
<protein>
    <submittedName>
        <fullName evidence="1">PhoD-like phosphatase</fullName>
    </submittedName>
</protein>
<dbReference type="PANTHER" id="PTHR37031:SF2">
    <property type="entry name" value="PHOD-LIKE PHOSPHATASE METALLOPHOSPHATASE DOMAIN-CONTAINING PROTEIN"/>
    <property type="match status" value="1"/>
</dbReference>
<reference evidence="1" key="1">
    <citation type="submission" date="2021-05" db="EMBL/GenBank/DDBJ databases">
        <authorList>
            <person name="Pietrasiak N."/>
            <person name="Ward R."/>
            <person name="Stajich J.E."/>
            <person name="Kurbessoian T."/>
        </authorList>
    </citation>
    <scope>NUCLEOTIDE SEQUENCE</scope>
    <source>
        <strain evidence="1">GSE-TBD4-15B</strain>
    </source>
</reference>
<reference evidence="1" key="2">
    <citation type="journal article" date="2022" name="Microbiol. Resour. Announc.">
        <title>Metagenome Sequencing to Explore Phylogenomics of Terrestrial Cyanobacteria.</title>
        <authorList>
            <person name="Ward R.D."/>
            <person name="Stajich J.E."/>
            <person name="Johansen J.R."/>
            <person name="Huntemann M."/>
            <person name="Clum A."/>
            <person name="Foster B."/>
            <person name="Foster B."/>
            <person name="Roux S."/>
            <person name="Palaniappan K."/>
            <person name="Varghese N."/>
            <person name="Mukherjee S."/>
            <person name="Reddy T.B.K."/>
            <person name="Daum C."/>
            <person name="Copeland A."/>
            <person name="Chen I.A."/>
            <person name="Ivanova N.N."/>
            <person name="Kyrpides N.C."/>
            <person name="Shapiro N."/>
            <person name="Eloe-Fadrosh E.A."/>
            <person name="Pietrasiak N."/>
        </authorList>
    </citation>
    <scope>NUCLEOTIDE SEQUENCE</scope>
    <source>
        <strain evidence="1">GSE-TBD4-15B</strain>
    </source>
</reference>
<evidence type="ECO:0000313" key="1">
    <source>
        <dbReference type="EMBL" id="MBW4468612.1"/>
    </source>
</evidence>
<name>A0A951PFS3_9CYAN</name>
<dbReference type="EMBL" id="JAHHHV010000091">
    <property type="protein sequence ID" value="MBW4468612.1"/>
    <property type="molecule type" value="Genomic_DNA"/>
</dbReference>
<dbReference type="Gene3D" id="3.60.21.70">
    <property type="entry name" value="PhoD-like phosphatase"/>
    <property type="match status" value="1"/>
</dbReference>
<dbReference type="Proteomes" id="UP000707356">
    <property type="component" value="Unassembled WGS sequence"/>
</dbReference>
<sequence>MVWIPLRERLHQLPLVLAGPILRRTEPASVTVWLALRRSCDVTLQIYATHQADAELAAIQLQGQRSTVAVGQHLHIVAVTASVGQALQPGQIYAYDLIFEIPNREPQRLRQALNTDQAPLVPISYFEHGLPTFLLPPTDVNDLKILHGSCRKTHGGGIDALVILDDLLEQSAQIPQQRPQQLFCTGDQIYGDDVCDPWLFALTDAGDTLLGWEEDLPIDQIPSETVPPLKSKHLPPGERSSVAENLAGFTAGMPNKSNRTNSHLFSFGEYCTAYLFAWSPVLWPKLSDFPTGRERYRAPKLIKIWDEEVTMLQKFWQPLWKVRRSLANIATYMVFDDHDVSDDWYLNQDWCLRVLGKPLGYRVVQNALLAYALAQGWGNTPEQFEPGQRGERLLNAAVSWSAASGSDATASATIAQLVGLPETLPDGQPQFRRDQQVWILDHHPDSLHWHYQVQSACHEVVVLDSRTWRGYPIAAQNLAPPRLLCHIAFEQQIRLPLRQSQAQNLLTLVVAPTNLIHLRLIDWAQQWSLKQGKVFDNDVGDAWNLHKEALSEFLGAMFESRERLVVLSGDIHYGFAARLNYWTGAAEAIQTQGKDRAQVLMQLTSSAFKNAEFKTQLVQTKLKSLLPETPQEWAGWHQMPELWEVKSQLIGKHWQKRPPQTDLPIQPLKLRPFQKPAWELAAAQPESLPDWQYRVEWIHRQPARSLPWGKVGWLKAQRPRGWLARHRHWLWHRLSWLWRNRWLQEGSEVVGTSNLGLVQFRDFATDLNSKPDLDRPPIVIQDLYWSPPWQPTQLVTSRFEGKLYPDENATPFPLLPRRLAAQDQTPAAPVRHSLPPP</sequence>
<evidence type="ECO:0000313" key="2">
    <source>
        <dbReference type="Proteomes" id="UP000707356"/>
    </source>
</evidence>
<accession>A0A951PFS3</accession>